<protein>
    <submittedName>
        <fullName evidence="1">CLUMA_CG014133, isoform A</fullName>
    </submittedName>
</protein>
<dbReference type="AlphaFoldDB" id="A0A1J1IMB9"/>
<organism evidence="1 2">
    <name type="scientific">Clunio marinus</name>
    <dbReference type="NCBI Taxonomy" id="568069"/>
    <lineage>
        <taxon>Eukaryota</taxon>
        <taxon>Metazoa</taxon>
        <taxon>Ecdysozoa</taxon>
        <taxon>Arthropoda</taxon>
        <taxon>Hexapoda</taxon>
        <taxon>Insecta</taxon>
        <taxon>Pterygota</taxon>
        <taxon>Neoptera</taxon>
        <taxon>Endopterygota</taxon>
        <taxon>Diptera</taxon>
        <taxon>Nematocera</taxon>
        <taxon>Chironomoidea</taxon>
        <taxon>Chironomidae</taxon>
        <taxon>Clunio</taxon>
    </lineage>
</organism>
<dbReference type="Proteomes" id="UP000183832">
    <property type="component" value="Unassembled WGS sequence"/>
</dbReference>
<evidence type="ECO:0000313" key="1">
    <source>
        <dbReference type="EMBL" id="CRL00882.1"/>
    </source>
</evidence>
<accession>A0A1J1IMB9</accession>
<name>A0A1J1IMB9_9DIPT</name>
<sequence length="92" mass="11034">MQYSDLTLSLLQLYLNRRYTFKQWELEFVEDCKVIDVVVVNLKQSSQYHLSLLQSWQRMFVVSNFYNDIKGNKLNLQNIKADFKEFSFALPT</sequence>
<keyword evidence="2" id="KW-1185">Reference proteome</keyword>
<gene>
    <name evidence="1" type="ORF">CLUMA_CG014133</name>
</gene>
<dbReference type="EMBL" id="CVRI01000054">
    <property type="protein sequence ID" value="CRL00882.1"/>
    <property type="molecule type" value="Genomic_DNA"/>
</dbReference>
<evidence type="ECO:0000313" key="2">
    <source>
        <dbReference type="Proteomes" id="UP000183832"/>
    </source>
</evidence>
<proteinExistence type="predicted"/>
<reference evidence="1 2" key="1">
    <citation type="submission" date="2015-04" db="EMBL/GenBank/DDBJ databases">
        <authorList>
            <person name="Syromyatnikov M.Y."/>
            <person name="Popov V.N."/>
        </authorList>
    </citation>
    <scope>NUCLEOTIDE SEQUENCE [LARGE SCALE GENOMIC DNA]</scope>
</reference>